<dbReference type="Proteomes" id="UP000078555">
    <property type="component" value="Unassembled WGS sequence"/>
</dbReference>
<sequence>MFPVRLYQRSAFICRIVNMETNVATFTPWKTYVLSICVREYETGWLSPHVHINVDIYQFAYIQKTTSCTKIHALLSPRSVAIGLIAPLDRSASISIPMFPANLVSEKRRNDNIVWLYCANYYCNYSHDHVDISVRNIPECLAIFPMCNLPEIGTNGYYLNKKLINNNDRGANSGNFDDKVAQISISMPKTPPEMKKDKNKNEYNENEYIENLLEVEKQELKGITNEHALNESPIEERKQQKEEEEEEIVIDNVNDITEENYLLLSNGKENENEAVDYNCFDIVINPDNTEEKGSLENVVSKSQDLAENN</sequence>
<evidence type="ECO:0000313" key="3">
    <source>
        <dbReference type="Proteomes" id="UP000078555"/>
    </source>
</evidence>
<name>A0A1A8Z2C5_PLAOA</name>
<accession>A0A1A8Z2C5</accession>
<dbReference type="AlphaFoldDB" id="A0A1A8Z2C5"/>
<keyword evidence="3" id="KW-1185">Reference proteome</keyword>
<evidence type="ECO:0000313" key="2">
    <source>
        <dbReference type="EMBL" id="SBT38030.1"/>
    </source>
</evidence>
<gene>
    <name evidence="2" type="ORF">POVWA1_037110</name>
</gene>
<organism evidence="2 3">
    <name type="scientific">Plasmodium ovale wallikeri</name>
    <dbReference type="NCBI Taxonomy" id="864142"/>
    <lineage>
        <taxon>Eukaryota</taxon>
        <taxon>Sar</taxon>
        <taxon>Alveolata</taxon>
        <taxon>Apicomplexa</taxon>
        <taxon>Aconoidasida</taxon>
        <taxon>Haemosporida</taxon>
        <taxon>Plasmodiidae</taxon>
        <taxon>Plasmodium</taxon>
        <taxon>Plasmodium (Plasmodium)</taxon>
    </lineage>
</organism>
<evidence type="ECO:0000256" key="1">
    <source>
        <dbReference type="SAM" id="MobiDB-lite"/>
    </source>
</evidence>
<dbReference type="EMBL" id="FLRD01000107">
    <property type="protein sequence ID" value="SBT38030.1"/>
    <property type="molecule type" value="Genomic_DNA"/>
</dbReference>
<protein>
    <submittedName>
        <fullName evidence="2">Nuclear polyadenylated RNA-binding protein NAB2, putative (NAB2)</fullName>
    </submittedName>
</protein>
<feature type="region of interest" description="Disordered" evidence="1">
    <location>
        <begin position="224"/>
        <end position="246"/>
    </location>
</feature>
<reference evidence="3" key="1">
    <citation type="submission" date="2016-05" db="EMBL/GenBank/DDBJ databases">
        <authorList>
            <person name="Naeem Raeece"/>
        </authorList>
    </citation>
    <scope>NUCLEOTIDE SEQUENCE [LARGE SCALE GENOMIC DNA]</scope>
</reference>
<proteinExistence type="predicted"/>